<feature type="compositionally biased region" description="Polar residues" evidence="1">
    <location>
        <begin position="707"/>
        <end position="718"/>
    </location>
</feature>
<evidence type="ECO:0000313" key="3">
    <source>
        <dbReference type="EMBL" id="PUU79845.1"/>
    </source>
</evidence>
<accession>A0A2T6ZWI6</accession>
<evidence type="ECO:0000256" key="1">
    <source>
        <dbReference type="SAM" id="MobiDB-lite"/>
    </source>
</evidence>
<dbReference type="EMBL" id="NESQ01000080">
    <property type="protein sequence ID" value="PUU79845.1"/>
    <property type="molecule type" value="Genomic_DNA"/>
</dbReference>
<keyword evidence="2" id="KW-1133">Transmembrane helix</keyword>
<dbReference type="Proteomes" id="UP000244722">
    <property type="component" value="Unassembled WGS sequence"/>
</dbReference>
<name>A0A2T6ZWI6_TUBBO</name>
<feature type="region of interest" description="Disordered" evidence="1">
    <location>
        <begin position="1"/>
        <end position="51"/>
    </location>
</feature>
<sequence length="727" mass="81939">MADPVASPAALPEPTQASEPAPESVGQPSLPSPPSQEPADPLDGWKKLITREEQGFYDEQDCLHPSYNLASEELKDRKEDDAVIFNYSLDTDYLGRVDGNPPAGGDPTSAGRISPDDDIFFRVSKDELLGSKQFDQIINPLKEARQSLTQGQRLGIIDFPQCYDTQESSLLNSMGEKLGLQRNGETTYMDKCLQGVPKLPAPGHFRTGISLRASFKEPTGLPKPGSSEDRFILFVSFPYVGESSNERGLDSERESIKLREFKRLGVGVRGREAPVGRGGSYDPKEISVEKGEILVHQAQYMIFDNYTMATFRSKEDSARGQVPLHRFQERIGAFRAVVHMIANRMDLELWTLGKLRDSLCQLEEDIDQMISDAKTYEDNQGMEITPDDNPQNLTPSIKEKLTTKERLKWDEDYDRARQNKVHKRKQRRVRDLLTALNRLSADLFAAISVAERQIAVLQDLYNIFLTSYRTKTKDYEKGYPLRRNPFHKNIVTIPILSENPEQIWPNTLDTIDEVVRERKFFIQEVKELVENMDIRRKILSAFLKSDQAKAAPSERTAQEATEAMKRTEKIIEETQAQLVQQGQTLTGFTIVTTAFLPLGFCTSYFGMQTIKEFGGPTPQMSLRKFWLTSGPVLAAILLFTVVVVLWKRPLAEKFKTSVKEKLGLSPREETDHAKEQRPVVGGAGPRVGRGLSWTRRKKTSDEEAPNPQESAPAQANSHEQQKVENGG</sequence>
<reference evidence="3 4" key="1">
    <citation type="submission" date="2017-04" db="EMBL/GenBank/DDBJ databases">
        <title>Draft genome sequence of Tuber borchii Vittad., a whitish edible truffle.</title>
        <authorList>
            <consortium name="DOE Joint Genome Institute"/>
            <person name="Murat C."/>
            <person name="Kuo A."/>
            <person name="Barry K.W."/>
            <person name="Clum A."/>
            <person name="Dockter R.B."/>
            <person name="Fauchery L."/>
            <person name="Iotti M."/>
            <person name="Kohler A."/>
            <person name="Labutti K."/>
            <person name="Lindquist E.A."/>
            <person name="Lipzen A."/>
            <person name="Ohm R.A."/>
            <person name="Wang M."/>
            <person name="Grigoriev I.V."/>
            <person name="Zambonelli A."/>
            <person name="Martin F.M."/>
        </authorList>
    </citation>
    <scope>NUCLEOTIDE SEQUENCE [LARGE SCALE GENOMIC DNA]</scope>
    <source>
        <strain evidence="3 4">Tbo3840</strain>
    </source>
</reference>
<feature type="region of interest" description="Disordered" evidence="1">
    <location>
        <begin position="664"/>
        <end position="727"/>
    </location>
</feature>
<keyword evidence="4" id="KW-1185">Reference proteome</keyword>
<proteinExistence type="predicted"/>
<dbReference type="AlphaFoldDB" id="A0A2T6ZWI6"/>
<evidence type="ECO:0000313" key="4">
    <source>
        <dbReference type="Proteomes" id="UP000244722"/>
    </source>
</evidence>
<gene>
    <name evidence="3" type="ORF">B9Z19DRAFT_1080732</name>
</gene>
<evidence type="ECO:0000256" key="2">
    <source>
        <dbReference type="SAM" id="Phobius"/>
    </source>
</evidence>
<feature type="transmembrane region" description="Helical" evidence="2">
    <location>
        <begin position="585"/>
        <end position="605"/>
    </location>
</feature>
<dbReference type="STRING" id="42251.A0A2T6ZWI6"/>
<dbReference type="Gene3D" id="1.20.58.340">
    <property type="entry name" value="Magnesium transport protein CorA, transmembrane region"/>
    <property type="match status" value="1"/>
</dbReference>
<dbReference type="OrthoDB" id="5286874at2759"/>
<feature type="region of interest" description="Disordered" evidence="1">
    <location>
        <begin position="97"/>
        <end position="116"/>
    </location>
</feature>
<feature type="compositionally biased region" description="Basic and acidic residues" evidence="1">
    <location>
        <begin position="664"/>
        <end position="677"/>
    </location>
</feature>
<comment type="caution">
    <text evidence="3">The sequence shown here is derived from an EMBL/GenBank/DDBJ whole genome shotgun (WGS) entry which is preliminary data.</text>
</comment>
<keyword evidence="2" id="KW-0472">Membrane</keyword>
<keyword evidence="2" id="KW-0812">Transmembrane</keyword>
<organism evidence="3 4">
    <name type="scientific">Tuber borchii</name>
    <name type="common">White truffle</name>
    <dbReference type="NCBI Taxonomy" id="42251"/>
    <lineage>
        <taxon>Eukaryota</taxon>
        <taxon>Fungi</taxon>
        <taxon>Dikarya</taxon>
        <taxon>Ascomycota</taxon>
        <taxon>Pezizomycotina</taxon>
        <taxon>Pezizomycetes</taxon>
        <taxon>Pezizales</taxon>
        <taxon>Tuberaceae</taxon>
        <taxon>Tuber</taxon>
    </lineage>
</organism>
<feature type="transmembrane region" description="Helical" evidence="2">
    <location>
        <begin position="625"/>
        <end position="646"/>
    </location>
</feature>
<protein>
    <submittedName>
        <fullName evidence="3">Uncharacterized protein</fullName>
    </submittedName>
</protein>